<sequence length="84" mass="9737">MPFLVHIITFSGRRRRPRGAKRRERITLAAILIDYCFQYITDVKVNGSGLEMLKLTDTEATAGKYRLRRPKIQQNADADIIFIK</sequence>
<proteinExistence type="predicted"/>
<protein>
    <submittedName>
        <fullName evidence="1">Uncharacterized protein</fullName>
    </submittedName>
</protein>
<accession>A0ABW9WEX2</accession>
<keyword evidence="2" id="KW-1185">Reference proteome</keyword>
<comment type="caution">
    <text evidence="1">The sequence shown here is derived from an EMBL/GenBank/DDBJ whole genome shotgun (WGS) entry which is preliminary data.</text>
</comment>
<reference evidence="1 2" key="1">
    <citation type="submission" date="2019-12" db="EMBL/GenBank/DDBJ databases">
        <title>Novel species isolated from a subtropical stream in China.</title>
        <authorList>
            <person name="Lu H."/>
        </authorList>
    </citation>
    <scope>NUCLEOTIDE SEQUENCE [LARGE SCALE GENOMIC DNA]</scope>
    <source>
        <strain evidence="1 2">FT109W</strain>
    </source>
</reference>
<evidence type="ECO:0000313" key="1">
    <source>
        <dbReference type="EMBL" id="MYN39583.1"/>
    </source>
</evidence>
<dbReference type="EMBL" id="WWCS01000005">
    <property type="protein sequence ID" value="MYN39583.1"/>
    <property type="molecule type" value="Genomic_DNA"/>
</dbReference>
<evidence type="ECO:0000313" key="2">
    <source>
        <dbReference type="Proteomes" id="UP000466332"/>
    </source>
</evidence>
<dbReference type="Proteomes" id="UP000466332">
    <property type="component" value="Unassembled WGS sequence"/>
</dbReference>
<name>A0ABW9WEX2_9BURK</name>
<gene>
    <name evidence="1" type="ORF">GTP55_09385</name>
</gene>
<dbReference type="RefSeq" id="WP_161044677.1">
    <property type="nucleotide sequence ID" value="NZ_WWCS01000005.1"/>
</dbReference>
<organism evidence="1 2">
    <name type="scientific">Duganella margarita</name>
    <dbReference type="NCBI Taxonomy" id="2692170"/>
    <lineage>
        <taxon>Bacteria</taxon>
        <taxon>Pseudomonadati</taxon>
        <taxon>Pseudomonadota</taxon>
        <taxon>Betaproteobacteria</taxon>
        <taxon>Burkholderiales</taxon>
        <taxon>Oxalobacteraceae</taxon>
        <taxon>Telluria group</taxon>
        <taxon>Duganella</taxon>
    </lineage>
</organism>